<evidence type="ECO:0008006" key="7">
    <source>
        <dbReference type="Google" id="ProtNLM"/>
    </source>
</evidence>
<dbReference type="SUPFAM" id="SSF52317">
    <property type="entry name" value="Class I glutamine amidotransferase-like"/>
    <property type="match status" value="1"/>
</dbReference>
<evidence type="ECO:0000256" key="2">
    <source>
        <dbReference type="ARBA" id="ARBA00022670"/>
    </source>
</evidence>
<evidence type="ECO:0000256" key="4">
    <source>
        <dbReference type="ARBA" id="ARBA00022825"/>
    </source>
</evidence>
<dbReference type="EMBL" id="MFKP01000008">
    <property type="protein sequence ID" value="OGG44467.1"/>
    <property type="molecule type" value="Genomic_DNA"/>
</dbReference>
<name>A0A1F6C6A8_9BACT</name>
<sequence>MKTILLTSAGVQVIDELIKILPKSPRETKLAHIITAAKGETNTAYADREGTSLLKAGFQMTEIDIEGQTEEDLRKALEGFDVIYVQGGNSFYLLKCAKESGFDKVAKDLTEKGTIYVGVSAGSYIACPTIEMAYWKHPDRNAVGLKDLTGLDLVPFLLSVHYKPEYNEILKKEISAAKYSVRILTDDQAILVQDDTITLVGKGDEVRI</sequence>
<evidence type="ECO:0000256" key="3">
    <source>
        <dbReference type="ARBA" id="ARBA00022801"/>
    </source>
</evidence>
<dbReference type="Proteomes" id="UP000178249">
    <property type="component" value="Unassembled WGS sequence"/>
</dbReference>
<dbReference type="PANTHER" id="PTHR20842">
    <property type="entry name" value="PROTEASE S51 ALPHA-ASPARTYL DIPEPTIDASE"/>
    <property type="match status" value="1"/>
</dbReference>
<keyword evidence="3" id="KW-0378">Hydrolase</keyword>
<reference evidence="5 6" key="1">
    <citation type="journal article" date="2016" name="Nat. Commun.">
        <title>Thousands of microbial genomes shed light on interconnected biogeochemical processes in an aquifer system.</title>
        <authorList>
            <person name="Anantharaman K."/>
            <person name="Brown C.T."/>
            <person name="Hug L.A."/>
            <person name="Sharon I."/>
            <person name="Castelle C.J."/>
            <person name="Probst A.J."/>
            <person name="Thomas B.C."/>
            <person name="Singh A."/>
            <person name="Wilkins M.J."/>
            <person name="Karaoz U."/>
            <person name="Brodie E.L."/>
            <person name="Williams K.H."/>
            <person name="Hubbard S.S."/>
            <person name="Banfield J.F."/>
        </authorList>
    </citation>
    <scope>NUCLEOTIDE SEQUENCE [LARGE SCALE GENOMIC DNA]</scope>
</reference>
<accession>A0A1F6C6A8</accession>
<keyword evidence="2" id="KW-0645">Protease</keyword>
<organism evidence="5 6">
    <name type="scientific">Candidatus Kaiserbacteria bacterium RIFCSPHIGHO2_01_FULL_48_10</name>
    <dbReference type="NCBI Taxonomy" id="1798476"/>
    <lineage>
        <taxon>Bacteria</taxon>
        <taxon>Candidatus Kaiseribacteriota</taxon>
    </lineage>
</organism>
<dbReference type="InterPro" id="IPR029062">
    <property type="entry name" value="Class_I_gatase-like"/>
</dbReference>
<dbReference type="Gene3D" id="3.40.50.880">
    <property type="match status" value="1"/>
</dbReference>
<dbReference type="Pfam" id="PF03575">
    <property type="entry name" value="Peptidase_S51"/>
    <property type="match status" value="1"/>
</dbReference>
<proteinExistence type="inferred from homology"/>
<comment type="caution">
    <text evidence="5">The sequence shown here is derived from an EMBL/GenBank/DDBJ whole genome shotgun (WGS) entry which is preliminary data.</text>
</comment>
<dbReference type="AlphaFoldDB" id="A0A1F6C6A8"/>
<dbReference type="PANTHER" id="PTHR20842:SF0">
    <property type="entry name" value="ALPHA-ASPARTYL DIPEPTIDASE"/>
    <property type="match status" value="1"/>
</dbReference>
<evidence type="ECO:0000313" key="6">
    <source>
        <dbReference type="Proteomes" id="UP000178249"/>
    </source>
</evidence>
<keyword evidence="4" id="KW-0720">Serine protease</keyword>
<dbReference type="InterPro" id="IPR005320">
    <property type="entry name" value="Peptidase_S51"/>
</dbReference>
<protein>
    <recommendedName>
        <fullName evidence="7">Peptidase S51</fullName>
    </recommendedName>
</protein>
<evidence type="ECO:0000256" key="1">
    <source>
        <dbReference type="ARBA" id="ARBA00006534"/>
    </source>
</evidence>
<gene>
    <name evidence="5" type="ORF">A2841_00090</name>
</gene>
<evidence type="ECO:0000313" key="5">
    <source>
        <dbReference type="EMBL" id="OGG44467.1"/>
    </source>
</evidence>
<dbReference type="GO" id="GO:0006508">
    <property type="term" value="P:proteolysis"/>
    <property type="evidence" value="ECO:0007669"/>
    <property type="project" value="UniProtKB-KW"/>
</dbReference>
<comment type="similarity">
    <text evidence="1">Belongs to the peptidase S51 family.</text>
</comment>
<dbReference type="GO" id="GO:0008236">
    <property type="term" value="F:serine-type peptidase activity"/>
    <property type="evidence" value="ECO:0007669"/>
    <property type="project" value="UniProtKB-KW"/>
</dbReference>